<feature type="domain" description="Glycosyltransferase 2-like" evidence="1">
    <location>
        <begin position="31"/>
        <end position="134"/>
    </location>
</feature>
<name>R2RWW5_9ENTE</name>
<dbReference type="STRING" id="160454.RV10_GL000183"/>
<sequence length="288" mass="33462">MFDIVIVLYQLKAADSLTIQTLQQILTFNNLPELRQIFVFDNSSMEDTPVFTDERFTYRFAEGNQGLAKAYNYVWPKSLMAGCRWLITLDQDTQLTNEYFIAVINEIKKANEHVAVIAPIIYDKTQQISPVRNDTLRPLHTSLPMGGETYRNQVMVINSAAVVSLRFLQQIVGYNEVFSLDYLDHWLCWKVYQEKEQIKILQEALHHQLSVLDYKGSMNVARYEQILTAESRFYTEYEDGMVSEYKRQLLLRSAKQIFKGLFSYAGKTLLQYKMILGEKNGDQTATKK</sequence>
<dbReference type="EMBL" id="AJAQ01000046">
    <property type="protein sequence ID" value="EOH87800.1"/>
    <property type="molecule type" value="Genomic_DNA"/>
</dbReference>
<dbReference type="InterPro" id="IPR029044">
    <property type="entry name" value="Nucleotide-diphossugar_trans"/>
</dbReference>
<dbReference type="Gene3D" id="3.90.550.10">
    <property type="entry name" value="Spore Coat Polysaccharide Biosynthesis Protein SpsA, Chain A"/>
    <property type="match status" value="1"/>
</dbReference>
<dbReference type="AlphaFoldDB" id="R2RWW5"/>
<organism evidence="2 3">
    <name type="scientific">Enterococcus pallens ATCC BAA-351</name>
    <dbReference type="NCBI Taxonomy" id="1158607"/>
    <lineage>
        <taxon>Bacteria</taxon>
        <taxon>Bacillati</taxon>
        <taxon>Bacillota</taxon>
        <taxon>Bacilli</taxon>
        <taxon>Lactobacillales</taxon>
        <taxon>Enterococcaceae</taxon>
        <taxon>Enterococcus</taxon>
    </lineage>
</organism>
<protein>
    <recommendedName>
        <fullName evidence="1">Glycosyltransferase 2-like domain-containing protein</fullName>
    </recommendedName>
</protein>
<dbReference type="PATRIC" id="fig|1158607.3.peg.4639"/>
<evidence type="ECO:0000313" key="2">
    <source>
        <dbReference type="EMBL" id="EOH87800.1"/>
    </source>
</evidence>
<dbReference type="Pfam" id="PF00535">
    <property type="entry name" value="Glycos_transf_2"/>
    <property type="match status" value="1"/>
</dbReference>
<dbReference type="Proteomes" id="UP000013782">
    <property type="component" value="Unassembled WGS sequence"/>
</dbReference>
<dbReference type="SUPFAM" id="SSF53448">
    <property type="entry name" value="Nucleotide-diphospho-sugar transferases"/>
    <property type="match status" value="1"/>
</dbReference>
<dbReference type="InterPro" id="IPR001173">
    <property type="entry name" value="Glyco_trans_2-like"/>
</dbReference>
<gene>
    <name evidence="2" type="ORF">UAU_04654</name>
</gene>
<accession>R2RWW5</accession>
<evidence type="ECO:0000259" key="1">
    <source>
        <dbReference type="Pfam" id="PF00535"/>
    </source>
</evidence>
<dbReference type="RefSeq" id="WP_010759590.1">
    <property type="nucleotide sequence ID" value="NZ_ASWD01000003.1"/>
</dbReference>
<reference evidence="2 3" key="1">
    <citation type="submission" date="2013-02" db="EMBL/GenBank/DDBJ databases">
        <title>The Genome Sequence of Enterococcus pallens BAA-351.</title>
        <authorList>
            <consortium name="The Broad Institute Genome Sequencing Platform"/>
            <consortium name="The Broad Institute Genome Sequencing Center for Infectious Disease"/>
            <person name="Earl A.M."/>
            <person name="Gilmore M.S."/>
            <person name="Lebreton F."/>
            <person name="Walker B."/>
            <person name="Young S.K."/>
            <person name="Zeng Q."/>
            <person name="Gargeya S."/>
            <person name="Fitzgerald M."/>
            <person name="Haas B."/>
            <person name="Abouelleil A."/>
            <person name="Alvarado L."/>
            <person name="Arachchi H.M."/>
            <person name="Berlin A.M."/>
            <person name="Chapman S.B."/>
            <person name="Dewar J."/>
            <person name="Goldberg J."/>
            <person name="Griggs A."/>
            <person name="Gujja S."/>
            <person name="Hansen M."/>
            <person name="Howarth C."/>
            <person name="Imamovic A."/>
            <person name="Larimer J."/>
            <person name="McCowan C."/>
            <person name="Murphy C."/>
            <person name="Neiman D."/>
            <person name="Pearson M."/>
            <person name="Priest M."/>
            <person name="Roberts A."/>
            <person name="Saif S."/>
            <person name="Shea T."/>
            <person name="Sisk P."/>
            <person name="Sykes S."/>
            <person name="Wortman J."/>
            <person name="Nusbaum C."/>
            <person name="Birren B."/>
        </authorList>
    </citation>
    <scope>NUCLEOTIDE SEQUENCE [LARGE SCALE GENOMIC DNA]</scope>
    <source>
        <strain evidence="2 3">ATCC BAA-351</strain>
    </source>
</reference>
<evidence type="ECO:0000313" key="3">
    <source>
        <dbReference type="Proteomes" id="UP000013782"/>
    </source>
</evidence>
<keyword evidence="3" id="KW-1185">Reference proteome</keyword>
<comment type="caution">
    <text evidence="2">The sequence shown here is derived from an EMBL/GenBank/DDBJ whole genome shotgun (WGS) entry which is preliminary data.</text>
</comment>
<proteinExistence type="predicted"/>
<dbReference type="eggNOG" id="COG1216">
    <property type="taxonomic scope" value="Bacteria"/>
</dbReference>
<dbReference type="OrthoDB" id="119253at2"/>
<dbReference type="HOGENOM" id="CLU_072074_0_0_9"/>